<dbReference type="GO" id="GO:0003677">
    <property type="term" value="F:DNA binding"/>
    <property type="evidence" value="ECO:0007669"/>
    <property type="project" value="UniProtKB-KW"/>
</dbReference>
<proteinExistence type="inferred from homology"/>
<evidence type="ECO:0000259" key="9">
    <source>
        <dbReference type="SMART" id="SM00482"/>
    </source>
</evidence>
<keyword evidence="7" id="KW-0238">DNA-binding</keyword>
<evidence type="ECO:0000256" key="7">
    <source>
        <dbReference type="ARBA" id="ARBA00023125"/>
    </source>
</evidence>
<dbReference type="InterPro" id="IPR019760">
    <property type="entry name" value="DNA-dir_DNA_pol_A_CS"/>
</dbReference>
<reference evidence="10" key="1">
    <citation type="submission" date="2019-08" db="EMBL/GenBank/DDBJ databases">
        <authorList>
            <person name="Kucharzyk K."/>
            <person name="Murdoch R.W."/>
            <person name="Higgins S."/>
            <person name="Loffler F."/>
        </authorList>
    </citation>
    <scope>NUCLEOTIDE SEQUENCE</scope>
</reference>
<dbReference type="CDD" id="cd08637">
    <property type="entry name" value="DNA_pol_A_pol_I_C"/>
    <property type="match status" value="1"/>
</dbReference>
<evidence type="ECO:0000256" key="4">
    <source>
        <dbReference type="ARBA" id="ARBA00022695"/>
    </source>
</evidence>
<comment type="catalytic activity">
    <reaction evidence="8">
        <text>DNA(n) + a 2'-deoxyribonucleoside 5'-triphosphate = DNA(n+1) + diphosphate</text>
        <dbReference type="Rhea" id="RHEA:22508"/>
        <dbReference type="Rhea" id="RHEA-COMP:17339"/>
        <dbReference type="Rhea" id="RHEA-COMP:17340"/>
        <dbReference type="ChEBI" id="CHEBI:33019"/>
        <dbReference type="ChEBI" id="CHEBI:61560"/>
        <dbReference type="ChEBI" id="CHEBI:173112"/>
        <dbReference type="EC" id="2.7.7.7"/>
    </reaction>
</comment>
<name>A0A645FGT6_9ZZZZ</name>
<comment type="caution">
    <text evidence="10">The sequence shown here is derived from an EMBL/GenBank/DDBJ whole genome shotgun (WGS) entry which is preliminary data.</text>
</comment>
<dbReference type="GO" id="GO:0006261">
    <property type="term" value="P:DNA-templated DNA replication"/>
    <property type="evidence" value="ECO:0007669"/>
    <property type="project" value="InterPro"/>
</dbReference>
<dbReference type="InterPro" id="IPR002298">
    <property type="entry name" value="DNA_polymerase_A"/>
</dbReference>
<dbReference type="Gene3D" id="1.10.150.20">
    <property type="entry name" value="5' to 3' exonuclease, C-terminal subdomain"/>
    <property type="match status" value="1"/>
</dbReference>
<keyword evidence="6" id="KW-0239">DNA-directed DNA polymerase</keyword>
<dbReference type="PANTHER" id="PTHR10133">
    <property type="entry name" value="DNA POLYMERASE I"/>
    <property type="match status" value="1"/>
</dbReference>
<evidence type="ECO:0000256" key="3">
    <source>
        <dbReference type="ARBA" id="ARBA00022679"/>
    </source>
</evidence>
<evidence type="ECO:0000256" key="6">
    <source>
        <dbReference type="ARBA" id="ARBA00022932"/>
    </source>
</evidence>
<accession>A0A645FGT6</accession>
<dbReference type="EMBL" id="VSSQ01058937">
    <property type="protein sequence ID" value="MPN12569.1"/>
    <property type="molecule type" value="Genomic_DNA"/>
</dbReference>
<dbReference type="Pfam" id="PF00476">
    <property type="entry name" value="DNA_pol_A"/>
    <property type="match status" value="1"/>
</dbReference>
<dbReference type="SMART" id="SM00482">
    <property type="entry name" value="POLAc"/>
    <property type="match status" value="1"/>
</dbReference>
<feature type="domain" description="DNA-directed DNA polymerase family A palm" evidence="9">
    <location>
        <begin position="46"/>
        <end position="252"/>
    </location>
</feature>
<dbReference type="GO" id="GO:0003887">
    <property type="term" value="F:DNA-directed DNA polymerase activity"/>
    <property type="evidence" value="ECO:0007669"/>
    <property type="project" value="UniProtKB-KW"/>
</dbReference>
<dbReference type="EC" id="2.7.7.7" evidence="2"/>
<evidence type="ECO:0000256" key="5">
    <source>
        <dbReference type="ARBA" id="ARBA00022705"/>
    </source>
</evidence>
<dbReference type="GO" id="GO:0006302">
    <property type="term" value="P:double-strand break repair"/>
    <property type="evidence" value="ECO:0007669"/>
    <property type="project" value="TreeGrafter"/>
</dbReference>
<dbReference type="PRINTS" id="PR00868">
    <property type="entry name" value="DNAPOLI"/>
</dbReference>
<organism evidence="10">
    <name type="scientific">bioreactor metagenome</name>
    <dbReference type="NCBI Taxonomy" id="1076179"/>
    <lineage>
        <taxon>unclassified sequences</taxon>
        <taxon>metagenomes</taxon>
        <taxon>ecological metagenomes</taxon>
    </lineage>
</organism>
<dbReference type="PANTHER" id="PTHR10133:SF27">
    <property type="entry name" value="DNA POLYMERASE NU"/>
    <property type="match status" value="1"/>
</dbReference>
<evidence type="ECO:0000256" key="2">
    <source>
        <dbReference type="ARBA" id="ARBA00012417"/>
    </source>
</evidence>
<dbReference type="FunFam" id="1.10.150.20:FF:000002">
    <property type="entry name" value="DNA polymerase I"/>
    <property type="match status" value="1"/>
</dbReference>
<keyword evidence="4 10" id="KW-0548">Nucleotidyltransferase</keyword>
<dbReference type="InterPro" id="IPR001098">
    <property type="entry name" value="DNA-dir_DNA_pol_A_palm_dom"/>
</dbReference>
<dbReference type="PROSITE" id="PS00447">
    <property type="entry name" value="DNA_POLYMERASE_A"/>
    <property type="match status" value="1"/>
</dbReference>
<gene>
    <name evidence="10" type="primary">polA_48</name>
    <name evidence="10" type="ORF">SDC9_159887</name>
</gene>
<keyword evidence="3 10" id="KW-0808">Transferase</keyword>
<keyword evidence="5" id="KW-0235">DNA replication</keyword>
<evidence type="ECO:0000313" key="10">
    <source>
        <dbReference type="EMBL" id="MPN12569.1"/>
    </source>
</evidence>
<evidence type="ECO:0000256" key="8">
    <source>
        <dbReference type="ARBA" id="ARBA00049244"/>
    </source>
</evidence>
<evidence type="ECO:0000256" key="1">
    <source>
        <dbReference type="ARBA" id="ARBA00007705"/>
    </source>
</evidence>
<protein>
    <recommendedName>
        <fullName evidence="2">DNA-directed DNA polymerase</fullName>
        <ecNumber evidence="2">2.7.7.7</ecNumber>
    </recommendedName>
</protein>
<comment type="similarity">
    <text evidence="1">Belongs to the DNA polymerase type-A family.</text>
</comment>
<dbReference type="AlphaFoldDB" id="A0A645FGT6"/>
<dbReference type="SUPFAM" id="SSF56672">
    <property type="entry name" value="DNA/RNA polymerases"/>
    <property type="match status" value="1"/>
</dbReference>
<dbReference type="InterPro" id="IPR043502">
    <property type="entry name" value="DNA/RNA_pol_sf"/>
</dbReference>
<dbReference type="Gene3D" id="3.30.70.370">
    <property type="match status" value="1"/>
</dbReference>
<sequence length="289" mass="32521">MTGLLDMINEKTGRVHTTFHQTITQTGRLSSTDPNLQNIPVRSELGSNVRRVFVAKEGCVLTDADYSQIELRLLAHISNDQAMTNAFLGNEDIHTATASQVFGVPMEEVTPAMRRNAKAVNFGIVYGIGAFSLAEDLNISRKEAETYIQDYLSTYRGVKNYLDETVRQAEKDGYVTTMFGRRRYLPELASTNRNIHEFGRRCAMNTPIQGAAADIIKIAMAKVYKRLLAENLSSKLILQIHDELIIETKEEEKERVFAVLKEEMERAADLTVPLLCDIHMGKSWFDAKG</sequence>